<comment type="caution">
    <text evidence="6">The sequence shown here is derived from an EMBL/GenBank/DDBJ whole genome shotgun (WGS) entry which is preliminary data.</text>
</comment>
<evidence type="ECO:0000256" key="2">
    <source>
        <dbReference type="ARBA" id="ARBA00022692"/>
    </source>
</evidence>
<dbReference type="InterPro" id="IPR001807">
    <property type="entry name" value="ClC"/>
</dbReference>
<name>E0PET9_STREI</name>
<organism evidence="6 7">
    <name type="scientific">Streptococcus equinus ATCC 700338</name>
    <dbReference type="NCBI Taxonomy" id="864569"/>
    <lineage>
        <taxon>Bacteria</taxon>
        <taxon>Bacillati</taxon>
        <taxon>Bacillota</taxon>
        <taxon>Bacilli</taxon>
        <taxon>Lactobacillales</taxon>
        <taxon>Streptococcaceae</taxon>
        <taxon>Streptococcus</taxon>
    </lineage>
</organism>
<feature type="transmembrane region" description="Helical" evidence="5">
    <location>
        <begin position="383"/>
        <end position="400"/>
    </location>
</feature>
<dbReference type="EMBL" id="AEEL01000017">
    <property type="protein sequence ID" value="EFM27036.1"/>
    <property type="molecule type" value="Genomic_DNA"/>
</dbReference>
<evidence type="ECO:0000256" key="4">
    <source>
        <dbReference type="ARBA" id="ARBA00023136"/>
    </source>
</evidence>
<feature type="transmembrane region" description="Helical" evidence="5">
    <location>
        <begin position="305"/>
        <end position="325"/>
    </location>
</feature>
<dbReference type="GO" id="GO:0015108">
    <property type="term" value="F:chloride transmembrane transporter activity"/>
    <property type="evidence" value="ECO:0007669"/>
    <property type="project" value="InterPro"/>
</dbReference>
<dbReference type="Gene3D" id="1.10.3080.10">
    <property type="entry name" value="Clc chloride channel"/>
    <property type="match status" value="1"/>
</dbReference>
<evidence type="ECO:0000256" key="3">
    <source>
        <dbReference type="ARBA" id="ARBA00022989"/>
    </source>
</evidence>
<keyword evidence="2 5" id="KW-0812">Transmembrane</keyword>
<dbReference type="PRINTS" id="PR00762">
    <property type="entry name" value="CLCHANNEL"/>
</dbReference>
<comment type="subcellular location">
    <subcellularLocation>
        <location evidence="1">Membrane</location>
        <topology evidence="1">Multi-pass membrane protein</topology>
    </subcellularLocation>
</comment>
<dbReference type="SUPFAM" id="SSF81340">
    <property type="entry name" value="Clc chloride channel"/>
    <property type="match status" value="1"/>
</dbReference>
<keyword evidence="3 5" id="KW-1133">Transmembrane helix</keyword>
<dbReference type="Pfam" id="PF00654">
    <property type="entry name" value="Voltage_CLC"/>
    <property type="match status" value="1"/>
</dbReference>
<dbReference type="InterPro" id="IPR050368">
    <property type="entry name" value="ClC-type_chloride_channel"/>
</dbReference>
<dbReference type="AlphaFoldDB" id="E0PET9"/>
<feature type="transmembrane region" description="Helical" evidence="5">
    <location>
        <begin position="233"/>
        <end position="254"/>
    </location>
</feature>
<proteinExistence type="predicted"/>
<feature type="transmembrane region" description="Helical" evidence="5">
    <location>
        <begin position="155"/>
        <end position="180"/>
    </location>
</feature>
<evidence type="ECO:0000313" key="6">
    <source>
        <dbReference type="EMBL" id="EFM27036.1"/>
    </source>
</evidence>
<feature type="transmembrane region" description="Helical" evidence="5">
    <location>
        <begin position="20"/>
        <end position="41"/>
    </location>
</feature>
<evidence type="ECO:0000256" key="1">
    <source>
        <dbReference type="ARBA" id="ARBA00004141"/>
    </source>
</evidence>
<evidence type="ECO:0000256" key="5">
    <source>
        <dbReference type="SAM" id="Phobius"/>
    </source>
</evidence>
<dbReference type="PANTHER" id="PTHR43427:SF12">
    <property type="entry name" value="CHLORIDE TRANSPORTER"/>
    <property type="match status" value="1"/>
</dbReference>
<feature type="transmembrane region" description="Helical" evidence="5">
    <location>
        <begin position="266"/>
        <end position="284"/>
    </location>
</feature>
<sequence>MIELERCEKMIKKLKDNEDYSYLLLLKLMLVSIVIGLLVGFVDTVFGRVLLFLSDFRTEHFNYLIPFLGIIGLLIVFLYQKADERVSKGMGLVFAIGQSQEKEIPLILVPLVTLATWLTHLFGGSAGREGVAVQLGAAIAHGFSRFFDFENNSRLFLVTGMAAGFAGLFQTPIAAVFFALEILVLGKLQLQALLPMTVASFVASATSHSLGLEKFSHLVSADLTLDVMTFCKLAVLGIIFGLVGNLFAKLLAIAKEKAKDVMDNPYYRILFGGILLSLIFLICYHGRYSGLGTNLIEASFAGKEIYFYDWLLKLLLTVATLAIGFQGGEVTPLFAIGASLGVVLANLFGLPIEFVAAAGYISVFGSATNTLIAPIFIGGEVFGFANLPYFVVVMIFAYSVNRKHSIYGGQEVLTF</sequence>
<keyword evidence="7" id="KW-1185">Reference proteome</keyword>
<dbReference type="GO" id="GO:0016020">
    <property type="term" value="C:membrane"/>
    <property type="evidence" value="ECO:0007669"/>
    <property type="project" value="UniProtKB-SubCell"/>
</dbReference>
<feature type="transmembrane region" description="Helical" evidence="5">
    <location>
        <begin position="61"/>
        <end position="79"/>
    </location>
</feature>
<accession>E0PET9</accession>
<gene>
    <name evidence="6" type="ORF">HMPREF9319_1362</name>
</gene>
<dbReference type="CDD" id="cd03682">
    <property type="entry name" value="ClC_sycA_like"/>
    <property type="match status" value="1"/>
</dbReference>
<evidence type="ECO:0000313" key="7">
    <source>
        <dbReference type="Proteomes" id="UP000004290"/>
    </source>
</evidence>
<dbReference type="PANTHER" id="PTHR43427">
    <property type="entry name" value="CHLORIDE CHANNEL PROTEIN CLC-E"/>
    <property type="match status" value="1"/>
</dbReference>
<dbReference type="HOGENOM" id="CLU_015263_1_0_9"/>
<dbReference type="Proteomes" id="UP000004290">
    <property type="component" value="Unassembled WGS sequence"/>
</dbReference>
<reference evidence="6 7" key="1">
    <citation type="submission" date="2010-07" db="EMBL/GenBank/DDBJ databases">
        <authorList>
            <person name="Muzny D."/>
            <person name="Qin X."/>
            <person name="Deng J."/>
            <person name="Jiang H."/>
            <person name="Liu Y."/>
            <person name="Qu J."/>
            <person name="Song X.-Z."/>
            <person name="Zhang L."/>
            <person name="Thornton R."/>
            <person name="Coyle M."/>
            <person name="Francisco L."/>
            <person name="Jackson L."/>
            <person name="Javaid M."/>
            <person name="Korchina V."/>
            <person name="Kovar C."/>
            <person name="Mata R."/>
            <person name="Mathew T."/>
            <person name="Ngo R."/>
            <person name="Nguyen L."/>
            <person name="Nguyen N."/>
            <person name="Okwuonu G."/>
            <person name="Ongeri F."/>
            <person name="Pham C."/>
            <person name="Simmons D."/>
            <person name="Wilczek-Boney K."/>
            <person name="Hale W."/>
            <person name="Jakkamsetti A."/>
            <person name="Pham P."/>
            <person name="Ruth R."/>
            <person name="San Lucas F."/>
            <person name="Warren J."/>
            <person name="Zhang J."/>
            <person name="Zhao Z."/>
            <person name="Zhou C."/>
            <person name="Zhu D."/>
            <person name="Lee S."/>
            <person name="Bess C."/>
            <person name="Blankenburg K."/>
            <person name="Forbes L."/>
            <person name="Fu Q."/>
            <person name="Gubbala S."/>
            <person name="Hirani K."/>
            <person name="Jayaseelan J.C."/>
            <person name="Lara F."/>
            <person name="Munidasa M."/>
            <person name="Palculict T."/>
            <person name="Patil S."/>
            <person name="Pu L.-L."/>
            <person name="Saada N."/>
            <person name="Tang L."/>
            <person name="Weissenberger G."/>
            <person name="Zhu Y."/>
            <person name="Hemphill L."/>
            <person name="Shang Y."/>
            <person name="Youmans B."/>
            <person name="Ayvaz T."/>
            <person name="Ross M."/>
            <person name="Santibanez J."/>
            <person name="Aqrawi P."/>
            <person name="Gross S."/>
            <person name="Joshi V."/>
            <person name="Fowler G."/>
            <person name="Nazareth L."/>
            <person name="Reid J."/>
            <person name="Worley K."/>
            <person name="Petrosino J."/>
            <person name="Highlander S."/>
            <person name="Gibbs R."/>
        </authorList>
    </citation>
    <scope>NUCLEOTIDE SEQUENCE [LARGE SCALE GENOMIC DNA]</scope>
    <source>
        <strain evidence="6 7">ATCC 700338</strain>
    </source>
</reference>
<dbReference type="InterPro" id="IPR014743">
    <property type="entry name" value="Cl-channel_core"/>
</dbReference>
<feature type="transmembrane region" description="Helical" evidence="5">
    <location>
        <begin position="331"/>
        <end position="350"/>
    </location>
</feature>
<protein>
    <submittedName>
        <fullName evidence="6">Chloride transporter, ClC family</fullName>
    </submittedName>
</protein>
<keyword evidence="4 5" id="KW-0472">Membrane</keyword>